<dbReference type="Gene3D" id="2.80.10.50">
    <property type="match status" value="1"/>
</dbReference>
<evidence type="ECO:0000313" key="4">
    <source>
        <dbReference type="Proteomes" id="UP001501509"/>
    </source>
</evidence>
<feature type="domain" description="CBM6" evidence="2">
    <location>
        <begin position="266"/>
        <end position="386"/>
    </location>
</feature>
<dbReference type="PANTHER" id="PTHR38792:SF3">
    <property type="entry name" value="BNR_ASP-BOX REPEAT DOMAIN PROTEIN (AFU_ORTHOLOGUE AFUA_7G06430)-RELATED"/>
    <property type="match status" value="1"/>
</dbReference>
<feature type="region of interest" description="Disordered" evidence="1">
    <location>
        <begin position="1"/>
        <end position="22"/>
    </location>
</feature>
<sequence length="902" mass="95609">MGLVVPGAWSPATAGTASPAVAAAPPPLRVMPLGDSITQGYAPVDTADGVPPGTNGGYRTDLWQLFRADGRAVDFVGNADPVGPERLGDKDHQGHGGFRIDQISGGLDRPCGDMNKGENVRKWVTLAQPDVVLLHIGTNDINLQCNLGSGSAALADRLGELIGHISQAAPKAVVYVATIVPINNATHPGPPPGVPRPPNNDWNAQARAYNARIPAIVQARGGNVRLVDMNSAVPVGDFHDGLHPTTGGYSKMAARWHAAMTSAPMSRWEAESGVLGGLTKVVDTINASGQKKVGHFDAPGSQVDLTVTAPTAGPYRIYTRGANGSGSTCSLQLTVNGGAGQRLSYPSINWDQWEIKAAEVWLKAGTNTVRLAHDTCHVEVDSIDVTPGLAMYPRAIRLSNNKILASLNTSSTGGLTDMSRFYESTDNGQTFQPVGEVRDPEAANGNGACCGSLFEMPDGTGTLLWGTTVGMEVSGVRRPAIRVWRSTDGGRNWSYLSSCATAGSGTNPWEGLWEPEFSVDAQGYLNCFFSYDTRYESGESTQVISVVTSKDAGRTWTERPDVVNLGADHRPGMPVVRKLKDDSYVMSYEVCGKNQGAAACKVHFRKSTNGIDWGDPKSPGEVATTPDIGGGPTKVQYHAPTVAWGPSASAHGRVFMVGGLVKDQNGAILPESGKRIFVNTEKGAGNWYEIEAPVQVSFTAAPGTEELVCNNYSSALLPSADGTGLLQIATKRIGDPNTGRCTAVFGSASAQGTGGDDKITHNATYKVRSLPGDDKCVEVGLGSDVSVPNVQQWACNRLPRQDWKVEKVGEYFEFHNVASGKCLEVAGGATQQGAVVQQGSCGNTNANLWKFVNVGHDYYTIKAKHSGLCLDLDRGLGDNGTKIQQWTCNGQAPQIWRTELKP</sequence>
<dbReference type="InterPro" id="IPR008979">
    <property type="entry name" value="Galactose-bd-like_sf"/>
</dbReference>
<dbReference type="Gene3D" id="3.40.50.1110">
    <property type="entry name" value="SGNH hydrolase"/>
    <property type="match status" value="1"/>
</dbReference>
<reference evidence="3 4" key="1">
    <citation type="journal article" date="2019" name="Int. J. Syst. Evol. Microbiol.">
        <title>The Global Catalogue of Microorganisms (GCM) 10K type strain sequencing project: providing services to taxonomists for standard genome sequencing and annotation.</title>
        <authorList>
            <consortium name="The Broad Institute Genomics Platform"/>
            <consortium name="The Broad Institute Genome Sequencing Center for Infectious Disease"/>
            <person name="Wu L."/>
            <person name="Ma J."/>
        </authorList>
    </citation>
    <scope>NUCLEOTIDE SEQUENCE [LARGE SCALE GENOMIC DNA]</scope>
    <source>
        <strain evidence="3 4">JCM 6833</strain>
    </source>
</reference>
<evidence type="ECO:0000259" key="2">
    <source>
        <dbReference type="PROSITE" id="PS51175"/>
    </source>
</evidence>
<name>A0ABN3Q3Y7_9ACTN</name>
<dbReference type="CDD" id="cd01833">
    <property type="entry name" value="XynB_like"/>
    <property type="match status" value="1"/>
</dbReference>
<feature type="region of interest" description="Disordered" evidence="1">
    <location>
        <begin position="79"/>
        <end position="106"/>
    </location>
</feature>
<evidence type="ECO:0000313" key="3">
    <source>
        <dbReference type="EMBL" id="GAA2615909.1"/>
    </source>
</evidence>
<dbReference type="PANTHER" id="PTHR38792">
    <property type="entry name" value="BNR/ASP-BOX REPEAT DOMAIN PROTEIN (AFU_ORTHOLOGUE AFUA_7G06430)-RELATED"/>
    <property type="match status" value="1"/>
</dbReference>
<dbReference type="InterPro" id="IPR000772">
    <property type="entry name" value="Ricin_B_lectin"/>
</dbReference>
<dbReference type="InterPro" id="IPR036278">
    <property type="entry name" value="Sialidase_sf"/>
</dbReference>
<dbReference type="InterPro" id="IPR013830">
    <property type="entry name" value="SGNH_hydro"/>
</dbReference>
<dbReference type="InterPro" id="IPR036514">
    <property type="entry name" value="SGNH_hydro_sf"/>
</dbReference>
<evidence type="ECO:0000256" key="1">
    <source>
        <dbReference type="SAM" id="MobiDB-lite"/>
    </source>
</evidence>
<keyword evidence="4" id="KW-1185">Reference proteome</keyword>
<dbReference type="CDD" id="cd00161">
    <property type="entry name" value="beta-trefoil_Ricin-like"/>
    <property type="match status" value="1"/>
</dbReference>
<organism evidence="3 4">
    <name type="scientific">Actinomadura fulvescens</name>
    <dbReference type="NCBI Taxonomy" id="46160"/>
    <lineage>
        <taxon>Bacteria</taxon>
        <taxon>Bacillati</taxon>
        <taxon>Actinomycetota</taxon>
        <taxon>Actinomycetes</taxon>
        <taxon>Streptosporangiales</taxon>
        <taxon>Thermomonosporaceae</taxon>
        <taxon>Actinomadura</taxon>
    </lineage>
</organism>
<dbReference type="EMBL" id="BAAATD010000008">
    <property type="protein sequence ID" value="GAA2615909.1"/>
    <property type="molecule type" value="Genomic_DNA"/>
</dbReference>
<dbReference type="SUPFAM" id="SSF50370">
    <property type="entry name" value="Ricin B-like lectins"/>
    <property type="match status" value="1"/>
</dbReference>
<dbReference type="Proteomes" id="UP001501509">
    <property type="component" value="Unassembled WGS sequence"/>
</dbReference>
<dbReference type="Gene3D" id="2.60.120.260">
    <property type="entry name" value="Galactose-binding domain-like"/>
    <property type="match status" value="1"/>
</dbReference>
<comment type="caution">
    <text evidence="3">The sequence shown here is derived from an EMBL/GenBank/DDBJ whole genome shotgun (WGS) entry which is preliminary data.</text>
</comment>
<accession>A0ABN3Q3Y7</accession>
<dbReference type="SMART" id="SM00458">
    <property type="entry name" value="RICIN"/>
    <property type="match status" value="1"/>
</dbReference>
<dbReference type="InterPro" id="IPR005084">
    <property type="entry name" value="CBM6"/>
</dbReference>
<protein>
    <recommendedName>
        <fullName evidence="2">CBM6 domain-containing protein</fullName>
    </recommendedName>
</protein>
<dbReference type="SUPFAM" id="SSF49785">
    <property type="entry name" value="Galactose-binding domain-like"/>
    <property type="match status" value="1"/>
</dbReference>
<dbReference type="Gene3D" id="2.120.10.10">
    <property type="match status" value="1"/>
</dbReference>
<proteinExistence type="predicted"/>
<dbReference type="Pfam" id="PF13472">
    <property type="entry name" value="Lipase_GDSL_2"/>
    <property type="match status" value="1"/>
</dbReference>
<dbReference type="PROSITE" id="PS50231">
    <property type="entry name" value="RICIN_B_LECTIN"/>
    <property type="match status" value="1"/>
</dbReference>
<dbReference type="InterPro" id="IPR035992">
    <property type="entry name" value="Ricin_B-like_lectins"/>
</dbReference>
<dbReference type="Pfam" id="PF16990">
    <property type="entry name" value="CBM_35"/>
    <property type="match status" value="1"/>
</dbReference>
<dbReference type="SUPFAM" id="SSF52266">
    <property type="entry name" value="SGNH hydrolase"/>
    <property type="match status" value="1"/>
</dbReference>
<dbReference type="CDD" id="cd15482">
    <property type="entry name" value="Sialidase_non-viral"/>
    <property type="match status" value="1"/>
</dbReference>
<dbReference type="PROSITE" id="PS51175">
    <property type="entry name" value="CBM6"/>
    <property type="match status" value="1"/>
</dbReference>
<dbReference type="SUPFAM" id="SSF50939">
    <property type="entry name" value="Sialidases"/>
    <property type="match status" value="1"/>
</dbReference>
<dbReference type="Pfam" id="PF14200">
    <property type="entry name" value="RicinB_lectin_2"/>
    <property type="match status" value="1"/>
</dbReference>
<gene>
    <name evidence="3" type="ORF">GCM10010411_58700</name>
</gene>